<feature type="compositionally biased region" description="Low complexity" evidence="1">
    <location>
        <begin position="50"/>
        <end position="67"/>
    </location>
</feature>
<accession>G3GU07</accession>
<dbReference type="GlyGen" id="G3GU07">
    <property type="glycosylation" value="1 site"/>
</dbReference>
<dbReference type="FunCoup" id="G3GU07">
    <property type="interactions" value="361"/>
</dbReference>
<dbReference type="InParanoid" id="G3GU07"/>
<evidence type="ECO:0000313" key="3">
    <source>
        <dbReference type="Proteomes" id="UP000001075"/>
    </source>
</evidence>
<dbReference type="AlphaFoldDB" id="G3GU07"/>
<dbReference type="STRING" id="10029.G3GU07"/>
<dbReference type="Proteomes" id="UP000001075">
    <property type="component" value="Unassembled WGS sequence"/>
</dbReference>
<protein>
    <submittedName>
        <fullName evidence="2">Succinate dehydrogenase assembly factor 1, mitochondrial</fullName>
    </submittedName>
</protein>
<evidence type="ECO:0000256" key="1">
    <source>
        <dbReference type="SAM" id="MobiDB-lite"/>
    </source>
</evidence>
<name>G3GU07_CRIGR</name>
<evidence type="ECO:0000313" key="2">
    <source>
        <dbReference type="EMBL" id="EGV95933.1"/>
    </source>
</evidence>
<organism evidence="2 3">
    <name type="scientific">Cricetulus griseus</name>
    <name type="common">Chinese hamster</name>
    <name type="synonym">Cricetulus barabensis griseus</name>
    <dbReference type="NCBI Taxonomy" id="10029"/>
    <lineage>
        <taxon>Eukaryota</taxon>
        <taxon>Metazoa</taxon>
        <taxon>Chordata</taxon>
        <taxon>Craniata</taxon>
        <taxon>Vertebrata</taxon>
        <taxon>Euteleostomi</taxon>
        <taxon>Mammalia</taxon>
        <taxon>Eutheria</taxon>
        <taxon>Euarchontoglires</taxon>
        <taxon>Glires</taxon>
        <taxon>Rodentia</taxon>
        <taxon>Myomorpha</taxon>
        <taxon>Muroidea</taxon>
        <taxon>Cricetidae</taxon>
        <taxon>Cricetinae</taxon>
        <taxon>Cricetulus</taxon>
    </lineage>
</organism>
<feature type="region of interest" description="Disordered" evidence="1">
    <location>
        <begin position="50"/>
        <end position="109"/>
    </location>
</feature>
<sequence>MSRPSRLRRQVLSLHLELLRAGRGETRCRESSGCKPSFCASTCCVQQVQPGGRGGAPAAAAAFQPRQGHGRPRGRTEDTGNTATPGTMLGDGDGPKSPCEGTEARETQS</sequence>
<reference evidence="3" key="1">
    <citation type="journal article" date="2011" name="Nat. Biotechnol.">
        <title>The genomic sequence of the Chinese hamster ovary (CHO)-K1 cell line.</title>
        <authorList>
            <person name="Xu X."/>
            <person name="Nagarajan H."/>
            <person name="Lewis N.E."/>
            <person name="Pan S."/>
            <person name="Cai Z."/>
            <person name="Liu X."/>
            <person name="Chen W."/>
            <person name="Xie M."/>
            <person name="Wang W."/>
            <person name="Hammond S."/>
            <person name="Andersen M.R."/>
            <person name="Neff N."/>
            <person name="Passarelli B."/>
            <person name="Koh W."/>
            <person name="Fan H.C."/>
            <person name="Wang J."/>
            <person name="Gui Y."/>
            <person name="Lee K.H."/>
            <person name="Betenbaugh M.J."/>
            <person name="Quake S.R."/>
            <person name="Famili I."/>
            <person name="Palsson B.O."/>
            <person name="Wang J."/>
        </authorList>
    </citation>
    <scope>NUCLEOTIDE SEQUENCE [LARGE SCALE GENOMIC DNA]</scope>
    <source>
        <strain evidence="3">CHO K1 cell line</strain>
    </source>
</reference>
<gene>
    <name evidence="2" type="ORF">I79_001153</name>
</gene>
<proteinExistence type="predicted"/>
<dbReference type="EMBL" id="JH000025">
    <property type="protein sequence ID" value="EGV95933.1"/>
    <property type="molecule type" value="Genomic_DNA"/>
</dbReference>